<evidence type="ECO:0000256" key="1">
    <source>
        <dbReference type="ARBA" id="ARBA00001971"/>
    </source>
</evidence>
<keyword evidence="9 15" id="KW-0560">Oxidoreductase</keyword>
<proteinExistence type="inferred from homology"/>
<evidence type="ECO:0000313" key="17">
    <source>
        <dbReference type="Proteomes" id="UP001383192"/>
    </source>
</evidence>
<keyword evidence="13" id="KW-0325">Glycoprotein</keyword>
<evidence type="ECO:0000313" key="16">
    <source>
        <dbReference type="EMBL" id="KAK7051593.1"/>
    </source>
</evidence>
<dbReference type="GO" id="GO:0016020">
    <property type="term" value="C:membrane"/>
    <property type="evidence" value="ECO:0007669"/>
    <property type="project" value="UniProtKB-SubCell"/>
</dbReference>
<comment type="cofactor">
    <cofactor evidence="1 14">
        <name>heme</name>
        <dbReference type="ChEBI" id="CHEBI:30413"/>
    </cofactor>
</comment>
<evidence type="ECO:0000256" key="6">
    <source>
        <dbReference type="ARBA" id="ARBA00022692"/>
    </source>
</evidence>
<keyword evidence="7 14" id="KW-0479">Metal-binding</keyword>
<evidence type="ECO:0000256" key="13">
    <source>
        <dbReference type="ARBA" id="ARBA00023180"/>
    </source>
</evidence>
<gene>
    <name evidence="16" type="ORF">VNI00_004572</name>
</gene>
<dbReference type="PRINTS" id="PR00385">
    <property type="entry name" value="P450"/>
</dbReference>
<keyword evidence="5 14" id="KW-0349">Heme</keyword>
<evidence type="ECO:0000256" key="3">
    <source>
        <dbReference type="ARBA" id="ARBA00005179"/>
    </source>
</evidence>
<comment type="caution">
    <text evidence="16">The sequence shown here is derived from an EMBL/GenBank/DDBJ whole genome shotgun (WGS) entry which is preliminary data.</text>
</comment>
<keyword evidence="11 15" id="KW-0503">Monooxygenase</keyword>
<protein>
    <recommendedName>
        <fullName evidence="18">Cytochrome P450</fullName>
    </recommendedName>
</protein>
<organism evidence="16 17">
    <name type="scientific">Paramarasmius palmivorus</name>
    <dbReference type="NCBI Taxonomy" id="297713"/>
    <lineage>
        <taxon>Eukaryota</taxon>
        <taxon>Fungi</taxon>
        <taxon>Dikarya</taxon>
        <taxon>Basidiomycota</taxon>
        <taxon>Agaricomycotina</taxon>
        <taxon>Agaricomycetes</taxon>
        <taxon>Agaricomycetidae</taxon>
        <taxon>Agaricales</taxon>
        <taxon>Marasmiineae</taxon>
        <taxon>Marasmiaceae</taxon>
        <taxon>Paramarasmius</taxon>
    </lineage>
</organism>
<dbReference type="Proteomes" id="UP001383192">
    <property type="component" value="Unassembled WGS sequence"/>
</dbReference>
<dbReference type="SUPFAM" id="SSF48264">
    <property type="entry name" value="Cytochrome P450"/>
    <property type="match status" value="1"/>
</dbReference>
<comment type="similarity">
    <text evidence="4 15">Belongs to the cytochrome P450 family.</text>
</comment>
<evidence type="ECO:0000256" key="4">
    <source>
        <dbReference type="ARBA" id="ARBA00010617"/>
    </source>
</evidence>
<dbReference type="GO" id="GO:0020037">
    <property type="term" value="F:heme binding"/>
    <property type="evidence" value="ECO:0007669"/>
    <property type="project" value="InterPro"/>
</dbReference>
<keyword evidence="17" id="KW-1185">Reference proteome</keyword>
<dbReference type="InterPro" id="IPR050364">
    <property type="entry name" value="Cytochrome_P450_fung"/>
</dbReference>
<evidence type="ECO:0000256" key="5">
    <source>
        <dbReference type="ARBA" id="ARBA00022617"/>
    </source>
</evidence>
<evidence type="ECO:0000256" key="8">
    <source>
        <dbReference type="ARBA" id="ARBA00022989"/>
    </source>
</evidence>
<evidence type="ECO:0000256" key="11">
    <source>
        <dbReference type="ARBA" id="ARBA00023033"/>
    </source>
</evidence>
<dbReference type="EMBL" id="JAYKXP010000012">
    <property type="protein sequence ID" value="KAK7051593.1"/>
    <property type="molecule type" value="Genomic_DNA"/>
</dbReference>
<dbReference type="Pfam" id="PF00067">
    <property type="entry name" value="p450"/>
    <property type="match status" value="1"/>
</dbReference>
<evidence type="ECO:0000256" key="12">
    <source>
        <dbReference type="ARBA" id="ARBA00023136"/>
    </source>
</evidence>
<comment type="subcellular location">
    <subcellularLocation>
        <location evidence="2">Membrane</location>
        <topology evidence="2">Single-pass membrane protein</topology>
    </subcellularLocation>
</comment>
<dbReference type="InterPro" id="IPR017972">
    <property type="entry name" value="Cyt_P450_CS"/>
</dbReference>
<feature type="binding site" description="axial binding residue" evidence="14">
    <location>
        <position position="375"/>
    </location>
    <ligand>
        <name>heme</name>
        <dbReference type="ChEBI" id="CHEBI:30413"/>
    </ligand>
    <ligandPart>
        <name>Fe</name>
        <dbReference type="ChEBI" id="CHEBI:18248"/>
    </ligandPart>
</feature>
<evidence type="ECO:0008006" key="18">
    <source>
        <dbReference type="Google" id="ProtNLM"/>
    </source>
</evidence>
<dbReference type="Gene3D" id="1.10.630.10">
    <property type="entry name" value="Cytochrome P450"/>
    <property type="match status" value="1"/>
</dbReference>
<keyword evidence="12" id="KW-0472">Membrane</keyword>
<keyword evidence="6" id="KW-0812">Transmembrane</keyword>
<dbReference type="AlphaFoldDB" id="A0AAW0DJB9"/>
<reference evidence="16 17" key="1">
    <citation type="submission" date="2024-01" db="EMBL/GenBank/DDBJ databases">
        <title>A draft genome for a cacao thread blight-causing isolate of Paramarasmius palmivorus.</title>
        <authorList>
            <person name="Baruah I.K."/>
            <person name="Bukari Y."/>
            <person name="Amoako-Attah I."/>
            <person name="Meinhardt L.W."/>
            <person name="Bailey B.A."/>
            <person name="Cohen S.P."/>
        </authorList>
    </citation>
    <scope>NUCLEOTIDE SEQUENCE [LARGE SCALE GENOMIC DNA]</scope>
    <source>
        <strain evidence="16 17">GH-12</strain>
    </source>
</reference>
<dbReference type="InterPro" id="IPR036396">
    <property type="entry name" value="Cyt_P450_sf"/>
</dbReference>
<dbReference type="PROSITE" id="PS00086">
    <property type="entry name" value="CYTOCHROME_P450"/>
    <property type="match status" value="1"/>
</dbReference>
<dbReference type="GO" id="GO:0016705">
    <property type="term" value="F:oxidoreductase activity, acting on paired donors, with incorporation or reduction of molecular oxygen"/>
    <property type="evidence" value="ECO:0007669"/>
    <property type="project" value="InterPro"/>
</dbReference>
<dbReference type="PRINTS" id="PR00463">
    <property type="entry name" value="EP450I"/>
</dbReference>
<evidence type="ECO:0000256" key="15">
    <source>
        <dbReference type="RuleBase" id="RU000461"/>
    </source>
</evidence>
<comment type="pathway">
    <text evidence="3">Secondary metabolite biosynthesis.</text>
</comment>
<dbReference type="PANTHER" id="PTHR46300:SF2">
    <property type="entry name" value="CYTOCHROME P450 MONOOXYGENASE ALNH-RELATED"/>
    <property type="match status" value="1"/>
</dbReference>
<evidence type="ECO:0000256" key="14">
    <source>
        <dbReference type="PIRSR" id="PIRSR602401-1"/>
    </source>
</evidence>
<dbReference type="InterPro" id="IPR002401">
    <property type="entry name" value="Cyt_P450_E_grp-I"/>
</dbReference>
<keyword evidence="8" id="KW-1133">Transmembrane helix</keyword>
<evidence type="ECO:0000256" key="7">
    <source>
        <dbReference type="ARBA" id="ARBA00022723"/>
    </source>
</evidence>
<dbReference type="CDD" id="cd11065">
    <property type="entry name" value="CYP64-like"/>
    <property type="match status" value="1"/>
</dbReference>
<dbReference type="GO" id="GO:0005506">
    <property type="term" value="F:iron ion binding"/>
    <property type="evidence" value="ECO:0007669"/>
    <property type="project" value="InterPro"/>
</dbReference>
<dbReference type="InterPro" id="IPR001128">
    <property type="entry name" value="Cyt_P450"/>
</dbReference>
<evidence type="ECO:0000256" key="9">
    <source>
        <dbReference type="ARBA" id="ARBA00023002"/>
    </source>
</evidence>
<evidence type="ECO:0000256" key="10">
    <source>
        <dbReference type="ARBA" id="ARBA00023004"/>
    </source>
</evidence>
<accession>A0AAW0DJB9</accession>
<sequence length="475" mass="54405">MDAVRELLDKRSKTTSGRPMSMAAELVTNGIHMALGRYDQAWKKQRNLVQTILTPAAVQRHYPIQVLTMLIIWSLLLTVVIRKRAEAIQVLYDFLKTPENFFHHIARYSNSVIMSVLWGKRCPRHETKETIDIFVASRIWNELIAPGAIPPIDILPLLSYIPESWAKWKRQVRELKEKHRTTHLALFDECERRMKRGEGNGSYMEEVLSRQEEFGLTREILGYVGTVLIEGGSDTTSAALQTLILFLTAYPEVQQKAQAELDRVVGAERLPTLKDFDNLPYLQAIVKEAHRIRPVAPVGIPHATTQIENYEGYIIPSGTAIFFNTYGIYHDPELFEDPESFYPERFLLTEHGTKPGVDDSDFRANLVFGIGRRMCPGIHLARDSLALNTMNLLWAFNFKPAKDPDTGKDIPIDIWGYGEGLALVPKPFKCQIVPRGEHVEEIVEREFRAASETFVKYEKELAQEDKEWVERVRES</sequence>
<dbReference type="PANTHER" id="PTHR46300">
    <property type="entry name" value="P450, PUTATIVE (EUROFUNG)-RELATED-RELATED"/>
    <property type="match status" value="1"/>
</dbReference>
<evidence type="ECO:0000256" key="2">
    <source>
        <dbReference type="ARBA" id="ARBA00004167"/>
    </source>
</evidence>
<name>A0AAW0DJB9_9AGAR</name>
<dbReference type="GO" id="GO:0004497">
    <property type="term" value="F:monooxygenase activity"/>
    <property type="evidence" value="ECO:0007669"/>
    <property type="project" value="UniProtKB-KW"/>
</dbReference>
<keyword evidence="10 14" id="KW-0408">Iron</keyword>